<keyword evidence="3" id="KW-1185">Reference proteome</keyword>
<feature type="transmembrane region" description="Helical" evidence="1">
    <location>
        <begin position="84"/>
        <end position="111"/>
    </location>
</feature>
<gene>
    <name evidence="2" type="ORF">K040078D81_10080</name>
</gene>
<feature type="transmembrane region" description="Helical" evidence="1">
    <location>
        <begin position="43"/>
        <end position="63"/>
    </location>
</feature>
<feature type="transmembrane region" description="Helical" evidence="1">
    <location>
        <begin position="184"/>
        <end position="208"/>
    </location>
</feature>
<accession>A0ABQ0B618</accession>
<keyword evidence="1" id="KW-0472">Membrane</keyword>
<comment type="caution">
    <text evidence="2">The sequence shown here is derived from an EMBL/GenBank/DDBJ whole genome shotgun (WGS) entry which is preliminary data.</text>
</comment>
<keyword evidence="1" id="KW-0812">Transmembrane</keyword>
<evidence type="ECO:0000313" key="3">
    <source>
        <dbReference type="Proteomes" id="UP001600943"/>
    </source>
</evidence>
<dbReference type="EMBL" id="BAABYW010000001">
    <property type="protein sequence ID" value="GAA6406891.1"/>
    <property type="molecule type" value="Genomic_DNA"/>
</dbReference>
<dbReference type="Proteomes" id="UP001600943">
    <property type="component" value="Unassembled WGS sequence"/>
</dbReference>
<dbReference type="InterPro" id="IPR025699">
    <property type="entry name" value="ABC2_memb-like"/>
</dbReference>
<reference evidence="2 3" key="1">
    <citation type="submission" date="2024-04" db="EMBL/GenBank/DDBJ databases">
        <title>Defined microbial consortia suppress multidrug-resistant proinflammatory Enterobacteriaceae via ecological control.</title>
        <authorList>
            <person name="Furuichi M."/>
            <person name="Kawaguchi T."/>
            <person name="Pust M."/>
            <person name="Yasuma K."/>
            <person name="Plichta D."/>
            <person name="Hasegawa N."/>
            <person name="Ohya T."/>
            <person name="Bhattarai S."/>
            <person name="Sasajima S."/>
            <person name="Aoto Y."/>
            <person name="Tuganbaev T."/>
            <person name="Yaginuma M."/>
            <person name="Ueda M."/>
            <person name="Okahashi N."/>
            <person name="Amafuji K."/>
            <person name="Kiridooshi Y."/>
            <person name="Sugita K."/>
            <person name="Strazar M."/>
            <person name="Skelly A."/>
            <person name="Suda W."/>
            <person name="Hattori M."/>
            <person name="Nakamoto N."/>
            <person name="Caballero S."/>
            <person name="Norman J."/>
            <person name="Olle B."/>
            <person name="Tanoue T."/>
            <person name="Arita M."/>
            <person name="Bucci V."/>
            <person name="Atarashi K."/>
            <person name="Xavier R."/>
            <person name="Honda K."/>
        </authorList>
    </citation>
    <scope>NUCLEOTIDE SEQUENCE [LARGE SCALE GENOMIC DNA]</scope>
    <source>
        <strain evidence="3">k04-0078-D8-1</strain>
    </source>
</reference>
<dbReference type="RefSeq" id="WP_162291789.1">
    <property type="nucleotide sequence ID" value="NZ_BAABYW010000001.1"/>
</dbReference>
<feature type="transmembrane region" description="Helical" evidence="1">
    <location>
        <begin position="147"/>
        <end position="164"/>
    </location>
</feature>
<evidence type="ECO:0000256" key="1">
    <source>
        <dbReference type="SAM" id="Phobius"/>
    </source>
</evidence>
<dbReference type="Pfam" id="PF13346">
    <property type="entry name" value="ABC2_membrane_5"/>
    <property type="match status" value="1"/>
</dbReference>
<feature type="transmembrane region" description="Helical" evidence="1">
    <location>
        <begin position="117"/>
        <end position="140"/>
    </location>
</feature>
<proteinExistence type="predicted"/>
<feature type="transmembrane region" description="Helical" evidence="1">
    <location>
        <begin position="12"/>
        <end position="31"/>
    </location>
</feature>
<sequence>MVKALFMKDVRLTKKNLPVMIVFIIGMPVFLNLKVNRGLEVGAVPLLIMVNILGIILYGNICMEEEKYPGGEIALLCAPCSKKILVAVRYLVMSAFFLLCTTGYEVVALIMGRKLLYIWQILQAMSVYIILIGIFIPIVYKVGVIRVQYILSGTVVLMGFAVSMFTNSEFFTSMTEILNRNRNLAVVCFCGFCIVFTAVSYIISLKIYEKKECS</sequence>
<name>A0ABQ0B618_9FIRM</name>
<organism evidence="2 3">
    <name type="scientific">Blautia hominis</name>
    <dbReference type="NCBI Taxonomy" id="2025493"/>
    <lineage>
        <taxon>Bacteria</taxon>
        <taxon>Bacillati</taxon>
        <taxon>Bacillota</taxon>
        <taxon>Clostridia</taxon>
        <taxon>Lachnospirales</taxon>
        <taxon>Lachnospiraceae</taxon>
        <taxon>Blautia</taxon>
    </lineage>
</organism>
<keyword evidence="1" id="KW-1133">Transmembrane helix</keyword>
<protein>
    <submittedName>
        <fullName evidence="2">ABC-2 transporter permease</fullName>
    </submittedName>
</protein>
<evidence type="ECO:0000313" key="2">
    <source>
        <dbReference type="EMBL" id="GAA6406891.1"/>
    </source>
</evidence>